<dbReference type="Proteomes" id="UP001141253">
    <property type="component" value="Chromosome 5"/>
</dbReference>
<dbReference type="PANTHER" id="PTHR33642:SF3">
    <property type="entry name" value="NUCLEAR INTRON MATURASE 4, MITOCHONDRIAL"/>
    <property type="match status" value="1"/>
</dbReference>
<dbReference type="PANTHER" id="PTHR33642">
    <property type="entry name" value="COX1/OXI3 INTRON 1 PROTEIN-RELATED"/>
    <property type="match status" value="1"/>
</dbReference>
<accession>A0ABQ9CHI2</accession>
<keyword evidence="2" id="KW-1185">Reference proteome</keyword>
<dbReference type="EMBL" id="JAPFFI010000003">
    <property type="protein sequence ID" value="KAJ6397823.1"/>
    <property type="molecule type" value="Genomic_DNA"/>
</dbReference>
<reference evidence="1" key="2">
    <citation type="journal article" date="2023" name="Int. J. Mol. Sci.">
        <title>De Novo Assembly and Annotation of 11 Diverse Shrub Willow (Salix) Genomes Reveals Novel Gene Organization in Sex-Linked Regions.</title>
        <authorList>
            <person name="Hyden B."/>
            <person name="Feng K."/>
            <person name="Yates T.B."/>
            <person name="Jawdy S."/>
            <person name="Cereghino C."/>
            <person name="Smart L.B."/>
            <person name="Muchero W."/>
        </authorList>
    </citation>
    <scope>NUCLEOTIDE SEQUENCE</scope>
    <source>
        <tissue evidence="1">Shoot tip</tissue>
    </source>
</reference>
<proteinExistence type="predicted"/>
<evidence type="ECO:0000313" key="2">
    <source>
        <dbReference type="Proteomes" id="UP001141253"/>
    </source>
</evidence>
<reference evidence="1" key="1">
    <citation type="submission" date="2022-10" db="EMBL/GenBank/DDBJ databases">
        <authorList>
            <person name="Hyden B.L."/>
            <person name="Feng K."/>
            <person name="Yates T."/>
            <person name="Jawdy S."/>
            <person name="Smart L.B."/>
            <person name="Muchero W."/>
        </authorList>
    </citation>
    <scope>NUCLEOTIDE SEQUENCE</scope>
    <source>
        <tissue evidence="1">Shoot tip</tissue>
    </source>
</reference>
<evidence type="ECO:0000313" key="1">
    <source>
        <dbReference type="EMBL" id="KAJ6397823.1"/>
    </source>
</evidence>
<comment type="caution">
    <text evidence="1">The sequence shown here is derived from an EMBL/GenBank/DDBJ whole genome shotgun (WGS) entry which is preliminary data.</text>
</comment>
<organism evidence="1 2">
    <name type="scientific">Salix suchowensis</name>
    <dbReference type="NCBI Taxonomy" id="1278906"/>
    <lineage>
        <taxon>Eukaryota</taxon>
        <taxon>Viridiplantae</taxon>
        <taxon>Streptophyta</taxon>
        <taxon>Embryophyta</taxon>
        <taxon>Tracheophyta</taxon>
        <taxon>Spermatophyta</taxon>
        <taxon>Magnoliopsida</taxon>
        <taxon>eudicotyledons</taxon>
        <taxon>Gunneridae</taxon>
        <taxon>Pentapetalae</taxon>
        <taxon>rosids</taxon>
        <taxon>fabids</taxon>
        <taxon>Malpighiales</taxon>
        <taxon>Salicaceae</taxon>
        <taxon>Saliceae</taxon>
        <taxon>Salix</taxon>
    </lineage>
</organism>
<name>A0ABQ9CHI2_9ROSI</name>
<gene>
    <name evidence="1" type="ORF">OIU77_018770</name>
</gene>
<protein>
    <submittedName>
        <fullName evidence="1">Uncharacterized protein</fullName>
    </submittedName>
</protein>
<sequence length="197" mass="22488">MWLVGLPRICKGSLPRSRILQNMNLVRIKLFGISYMGRPLERFKACAEYSTLAEVNDDIEKGTGKMTLAKDLAFVVEESSKADERRAKSRMELKRFLELRIKKRVKEQYFNGKFKDLMKKVIANRETLRDAYNCIQINANVDITLDNDNISFECMEKELSGGCFDVGGNTFSIATKGARNEILVLPKLKLKSCSRGY</sequence>